<dbReference type="InterPro" id="IPR029045">
    <property type="entry name" value="ClpP/crotonase-like_dom_sf"/>
</dbReference>
<accession>A0ABD3K9T6</accession>
<evidence type="ECO:0000313" key="2">
    <source>
        <dbReference type="Proteomes" id="UP001634007"/>
    </source>
</evidence>
<dbReference type="Gene3D" id="3.90.226.10">
    <property type="entry name" value="2-enoyl-CoA Hydratase, Chain A, domain 1"/>
    <property type="match status" value="1"/>
</dbReference>
<dbReference type="AlphaFoldDB" id="A0ABD3K9T6"/>
<dbReference type="InterPro" id="IPR001753">
    <property type="entry name" value="Enoyl-CoA_hydra/iso"/>
</dbReference>
<sequence length="176" mass="19536">MELQDRTWNPLASTEINKEDRFCELGMGGGGVYVLSFVGESHHRFSPAAICLINELLDSGKFFSDGMDVNYLGCTDRERAVEYLMSFQKLVSKLLTFHLPTIAVIRGHAVGVDCIFALAHDYRLMSSDHGYVFMNEINLGMSLTSGIMSVLRTKLPISTFQEVVLTVPVTSIHALV</sequence>
<evidence type="ECO:0000313" key="1">
    <source>
        <dbReference type="EMBL" id="KAL3736098.1"/>
    </source>
</evidence>
<organism evidence="1 2">
    <name type="scientific">Eucalyptus globulus</name>
    <name type="common">Tasmanian blue gum</name>
    <dbReference type="NCBI Taxonomy" id="34317"/>
    <lineage>
        <taxon>Eukaryota</taxon>
        <taxon>Viridiplantae</taxon>
        <taxon>Streptophyta</taxon>
        <taxon>Embryophyta</taxon>
        <taxon>Tracheophyta</taxon>
        <taxon>Spermatophyta</taxon>
        <taxon>Magnoliopsida</taxon>
        <taxon>eudicotyledons</taxon>
        <taxon>Gunneridae</taxon>
        <taxon>Pentapetalae</taxon>
        <taxon>rosids</taxon>
        <taxon>malvids</taxon>
        <taxon>Myrtales</taxon>
        <taxon>Myrtaceae</taxon>
        <taxon>Myrtoideae</taxon>
        <taxon>Eucalypteae</taxon>
        <taxon>Eucalyptus</taxon>
    </lineage>
</organism>
<dbReference type="PANTHER" id="PTHR11941:SF75">
    <property type="entry name" value="ENOYL-COA HYDRATASE_ISOMERASE FAMILY PROTEIN"/>
    <property type="match status" value="1"/>
</dbReference>
<dbReference type="Pfam" id="PF00378">
    <property type="entry name" value="ECH_1"/>
    <property type="match status" value="1"/>
</dbReference>
<keyword evidence="2" id="KW-1185">Reference proteome</keyword>
<protein>
    <submittedName>
        <fullName evidence="1">Uncharacterized protein</fullName>
    </submittedName>
</protein>
<proteinExistence type="predicted"/>
<name>A0ABD3K9T6_EUCGL</name>
<dbReference type="CDD" id="cd06558">
    <property type="entry name" value="crotonase-like"/>
    <property type="match status" value="1"/>
</dbReference>
<comment type="caution">
    <text evidence="1">The sequence shown here is derived from an EMBL/GenBank/DDBJ whole genome shotgun (WGS) entry which is preliminary data.</text>
</comment>
<gene>
    <name evidence="1" type="ORF">ACJRO7_025102</name>
</gene>
<dbReference type="Proteomes" id="UP001634007">
    <property type="component" value="Unassembled WGS sequence"/>
</dbReference>
<dbReference type="SUPFAM" id="SSF52096">
    <property type="entry name" value="ClpP/crotonase"/>
    <property type="match status" value="1"/>
</dbReference>
<dbReference type="PANTHER" id="PTHR11941">
    <property type="entry name" value="ENOYL-COA HYDRATASE-RELATED"/>
    <property type="match status" value="1"/>
</dbReference>
<reference evidence="1 2" key="1">
    <citation type="submission" date="2024-11" db="EMBL/GenBank/DDBJ databases">
        <title>Chromosome-level genome assembly of Eucalyptus globulus Labill. provides insights into its genome evolution.</title>
        <authorList>
            <person name="Li X."/>
        </authorList>
    </citation>
    <scope>NUCLEOTIDE SEQUENCE [LARGE SCALE GENOMIC DNA]</scope>
    <source>
        <strain evidence="1">CL2024</strain>
        <tissue evidence="1">Fresh tender leaves</tissue>
    </source>
</reference>
<dbReference type="EMBL" id="JBJKBG010000006">
    <property type="protein sequence ID" value="KAL3736098.1"/>
    <property type="molecule type" value="Genomic_DNA"/>
</dbReference>